<dbReference type="GeneID" id="37032541"/>
<evidence type="ECO:0000313" key="3">
    <source>
        <dbReference type="EMBL" id="PWN41426.1"/>
    </source>
</evidence>
<dbReference type="InParanoid" id="A0A316VUX6"/>
<reference evidence="3 4" key="1">
    <citation type="journal article" date="2018" name="Mol. Biol. Evol.">
        <title>Broad Genomic Sampling Reveals a Smut Pathogenic Ancestry of the Fungal Clade Ustilaginomycotina.</title>
        <authorList>
            <person name="Kijpornyongpan T."/>
            <person name="Mondo S.J."/>
            <person name="Barry K."/>
            <person name="Sandor L."/>
            <person name="Lee J."/>
            <person name="Lipzen A."/>
            <person name="Pangilinan J."/>
            <person name="LaButti K."/>
            <person name="Hainaut M."/>
            <person name="Henrissat B."/>
            <person name="Grigoriev I.V."/>
            <person name="Spatafora J.W."/>
            <person name="Aime M.C."/>
        </authorList>
    </citation>
    <scope>NUCLEOTIDE SEQUENCE [LARGE SCALE GENOMIC DNA]</scope>
    <source>
        <strain evidence="3 4">MCA 4658</strain>
    </source>
</reference>
<proteinExistence type="predicted"/>
<dbReference type="AlphaFoldDB" id="A0A316VUX6"/>
<evidence type="ECO:0000313" key="4">
    <source>
        <dbReference type="Proteomes" id="UP000245783"/>
    </source>
</evidence>
<dbReference type="SUPFAM" id="SSF101898">
    <property type="entry name" value="NHL repeat"/>
    <property type="match status" value="1"/>
</dbReference>
<protein>
    <recommendedName>
        <fullName evidence="2">Phytase-like domain-containing protein</fullName>
    </recommendedName>
</protein>
<feature type="domain" description="Phytase-like" evidence="2">
    <location>
        <begin position="146"/>
        <end position="449"/>
    </location>
</feature>
<keyword evidence="4" id="KW-1185">Reference proteome</keyword>
<dbReference type="OrthoDB" id="425936at2759"/>
<evidence type="ECO:0000259" key="2">
    <source>
        <dbReference type="Pfam" id="PF13449"/>
    </source>
</evidence>
<sequence>MQLTPSFVALAAASAAVAANASPVSQLHKRAGAPFTFDGRTFQDKGLVGFARIPTDALDSFGETIGGVGSAIALEYFRPSATGGTFSILLQPDRGHNSGGAETSDYRARNHRYIGTLSAQNGTNENISLRYVNSQLYRAGPDYALNFTTGLDPNGTRQSNPRAPTLPIALPNNHISFDTEGLAISSNGLQLFVSDEYQPGIYIIDRTTGVLLSTIVPPPAILPYDATGKLNFTSLSNPTTGRAPNQGFEGLTLDRNTNTLWALLQSATIQDSNKGSKSTNRYTRLLGYDVSNIFNAKLIKEHVVPLPQSKSGNTRASSEVHIVDDSTFLVLARDGNGFGNEDAGVSYKHADLISTKNATNIANTPFDQANLPVSPAGRLNNTIVPATYQPFIDLASSAELAKFGLNNGASGVFDRNLLSGKLESLAIASAGDGQNKDDVYVFVVSDNDFITLNGKQAAQDSTGKYVVGSYNDTYALQKGSQDTQFFIYRATIPGYSQGGSAN</sequence>
<feature type="chain" id="PRO_5016419443" description="Phytase-like domain-containing protein" evidence="1">
    <location>
        <begin position="22"/>
        <end position="502"/>
    </location>
</feature>
<accession>A0A316VUX6</accession>
<dbReference type="PANTHER" id="PTHR37957">
    <property type="entry name" value="BLR7070 PROTEIN"/>
    <property type="match status" value="1"/>
</dbReference>
<dbReference type="InterPro" id="IPR027372">
    <property type="entry name" value="Phytase-like_dom"/>
</dbReference>
<dbReference type="Pfam" id="PF13449">
    <property type="entry name" value="Phytase-like"/>
    <property type="match status" value="1"/>
</dbReference>
<feature type="signal peptide" evidence="1">
    <location>
        <begin position="1"/>
        <end position="21"/>
    </location>
</feature>
<evidence type="ECO:0000256" key="1">
    <source>
        <dbReference type="SAM" id="SignalP"/>
    </source>
</evidence>
<dbReference type="RefSeq" id="XP_025368586.1">
    <property type="nucleotide sequence ID" value="XM_025510671.1"/>
</dbReference>
<keyword evidence="1" id="KW-0732">Signal</keyword>
<dbReference type="EMBL" id="KZ819393">
    <property type="protein sequence ID" value="PWN41426.1"/>
    <property type="molecule type" value="Genomic_DNA"/>
</dbReference>
<gene>
    <name evidence="3" type="ORF">IE81DRAFT_176202</name>
</gene>
<dbReference type="PANTHER" id="PTHR37957:SF1">
    <property type="entry name" value="PHYTASE-LIKE DOMAIN-CONTAINING PROTEIN"/>
    <property type="match status" value="1"/>
</dbReference>
<organism evidence="3 4">
    <name type="scientific">Ceraceosorus guamensis</name>
    <dbReference type="NCBI Taxonomy" id="1522189"/>
    <lineage>
        <taxon>Eukaryota</taxon>
        <taxon>Fungi</taxon>
        <taxon>Dikarya</taxon>
        <taxon>Basidiomycota</taxon>
        <taxon>Ustilaginomycotina</taxon>
        <taxon>Exobasidiomycetes</taxon>
        <taxon>Ceraceosorales</taxon>
        <taxon>Ceraceosoraceae</taxon>
        <taxon>Ceraceosorus</taxon>
    </lineage>
</organism>
<dbReference type="Proteomes" id="UP000245783">
    <property type="component" value="Unassembled WGS sequence"/>
</dbReference>
<name>A0A316VUX6_9BASI</name>
<dbReference type="STRING" id="1522189.A0A316VUX6"/>